<dbReference type="InterPro" id="IPR012910">
    <property type="entry name" value="Plug_dom"/>
</dbReference>
<evidence type="ECO:0000256" key="13">
    <source>
        <dbReference type="ARBA" id="ARBA00023237"/>
    </source>
</evidence>
<evidence type="ECO:0000256" key="16">
    <source>
        <dbReference type="SAM" id="MobiDB-lite"/>
    </source>
</evidence>
<keyword evidence="12 19" id="KW-0675">Receptor</keyword>
<feature type="domain" description="TonB-dependent receptor plug" evidence="18">
    <location>
        <begin position="95"/>
        <end position="190"/>
    </location>
</feature>
<evidence type="ECO:0000256" key="15">
    <source>
        <dbReference type="RuleBase" id="RU003357"/>
    </source>
</evidence>
<keyword evidence="4 14" id="KW-1134">Transmembrane beta strand</keyword>
<evidence type="ECO:0000256" key="9">
    <source>
        <dbReference type="ARBA" id="ARBA00023065"/>
    </source>
</evidence>
<evidence type="ECO:0000256" key="7">
    <source>
        <dbReference type="ARBA" id="ARBA00022729"/>
    </source>
</evidence>
<evidence type="ECO:0000256" key="3">
    <source>
        <dbReference type="ARBA" id="ARBA00022448"/>
    </source>
</evidence>
<keyword evidence="11 14" id="KW-0472">Membrane</keyword>
<dbReference type="PROSITE" id="PS01156">
    <property type="entry name" value="TONB_DEPENDENT_REC_2"/>
    <property type="match status" value="1"/>
</dbReference>
<name>A0ABU1AHQ6_9BACT</name>
<evidence type="ECO:0000259" key="17">
    <source>
        <dbReference type="Pfam" id="PF00593"/>
    </source>
</evidence>
<dbReference type="Pfam" id="PF00593">
    <property type="entry name" value="TonB_dep_Rec_b-barrel"/>
    <property type="match status" value="1"/>
</dbReference>
<dbReference type="InterPro" id="IPR000531">
    <property type="entry name" value="Beta-barrel_TonB"/>
</dbReference>
<dbReference type="Proteomes" id="UP001243717">
    <property type="component" value="Unassembled WGS sequence"/>
</dbReference>
<dbReference type="SUPFAM" id="SSF56935">
    <property type="entry name" value="Porins"/>
    <property type="match status" value="1"/>
</dbReference>
<keyword evidence="8" id="KW-0408">Iron</keyword>
<keyword evidence="5" id="KW-0410">Iron transport</keyword>
<evidence type="ECO:0000256" key="2">
    <source>
        <dbReference type="ARBA" id="ARBA00009810"/>
    </source>
</evidence>
<feature type="domain" description="TonB-dependent receptor-like beta-barrel" evidence="17">
    <location>
        <begin position="270"/>
        <end position="714"/>
    </location>
</feature>
<evidence type="ECO:0000256" key="6">
    <source>
        <dbReference type="ARBA" id="ARBA00022692"/>
    </source>
</evidence>
<keyword evidence="10 15" id="KW-0798">TonB box</keyword>
<dbReference type="InterPro" id="IPR039426">
    <property type="entry name" value="TonB-dep_rcpt-like"/>
</dbReference>
<keyword evidence="20" id="KW-1185">Reference proteome</keyword>
<feature type="region of interest" description="Disordered" evidence="16">
    <location>
        <begin position="291"/>
        <end position="313"/>
    </location>
</feature>
<keyword evidence="9" id="KW-0406">Ion transport</keyword>
<evidence type="ECO:0000313" key="20">
    <source>
        <dbReference type="Proteomes" id="UP001243717"/>
    </source>
</evidence>
<evidence type="ECO:0000256" key="5">
    <source>
        <dbReference type="ARBA" id="ARBA00022496"/>
    </source>
</evidence>
<protein>
    <submittedName>
        <fullName evidence="19">TonB-dependent receptor</fullName>
    </submittedName>
</protein>
<dbReference type="Gene3D" id="2.170.130.10">
    <property type="entry name" value="TonB-dependent receptor, plug domain"/>
    <property type="match status" value="1"/>
</dbReference>
<dbReference type="Gene3D" id="2.40.170.20">
    <property type="entry name" value="TonB-dependent receptor, beta-barrel domain"/>
    <property type="match status" value="1"/>
</dbReference>
<dbReference type="Pfam" id="PF07715">
    <property type="entry name" value="Plug"/>
    <property type="match status" value="1"/>
</dbReference>
<dbReference type="PANTHER" id="PTHR32552">
    <property type="entry name" value="FERRICHROME IRON RECEPTOR-RELATED"/>
    <property type="match status" value="1"/>
</dbReference>
<comment type="similarity">
    <text evidence="2 14 15">Belongs to the TonB-dependent receptor family.</text>
</comment>
<dbReference type="RefSeq" id="WP_308984827.1">
    <property type="nucleotide sequence ID" value="NZ_JARXIC010000010.1"/>
</dbReference>
<dbReference type="CDD" id="cd01347">
    <property type="entry name" value="ligand_gated_channel"/>
    <property type="match status" value="1"/>
</dbReference>
<keyword evidence="3 14" id="KW-0813">Transport</keyword>
<gene>
    <name evidence="19" type="ORF">QEH59_07925</name>
</gene>
<sequence length="748" mass="80910">MKHNLSEDRTDSVPALRRLGAALVAIVTLAQPVMGQADVGTASRSSDQEAASVVEMDAVTLTASADASSEGLAPAFAGGQVATGSRLGILGNRDIRDTPYNTTAYTEELIEQQQARGIGEVLLNDPTVRVARGFGNFQEVYIVRGFPIFSDDIAYNGLYGLLPRQYVATEFVERVEVVRGANSFLNGAAPSGSGIGGSVNILPKRATNEALNELTFAVENNAQFHTGVDVARRFGSDDAFGIRLNGAFRDGETAIDGEDRNLELFGIGLDYRADRYRLSADIGYQYHRIDAPRPSVTPTGDIPDTPDSDSNFAQSWTHSEEEQVFGTLRGEFDISENFTAWVAAGARLGEEDNVLANPRADVDGVTNAYRFDNTREDTVTTGEVGIRGRVNTGAISHELGVSANAFNYKSKNAYAFSDFGGFAGDLYDPYDVQAPLANALVGGELSSPDVTERIKTRSFAVVDTLGFVEDRVLLTVGARHQNLQAYSYNYNTGAKTSSYNEDAVTPMAAVVVKPRENLSLYANYMEGLVKGDVAPATSGGVAVVNAGEALEPYKAQQFELGIKYESEGFGVTLSAFTTDRPFSIVDSNNVFSDGGERQHRGLELMLYGELSEDFRLLGGATYLDTEYSSTEDGLNEGNDVVGVPEYQVNLGAEWDVPTLEGLTLTGRIIHTSSQYADMANSIEVDAWTRFDVGARYRTRIGDADVIFRLNIENLTGEDYWASVGGFPGSNYLVLSEPRTFVLSTTVRF</sequence>
<evidence type="ECO:0000256" key="1">
    <source>
        <dbReference type="ARBA" id="ARBA00004571"/>
    </source>
</evidence>
<evidence type="ECO:0000256" key="4">
    <source>
        <dbReference type="ARBA" id="ARBA00022452"/>
    </source>
</evidence>
<keyword evidence="7" id="KW-0732">Signal</keyword>
<dbReference type="InterPro" id="IPR037066">
    <property type="entry name" value="Plug_dom_sf"/>
</dbReference>
<keyword evidence="13 14" id="KW-0998">Cell outer membrane</keyword>
<accession>A0ABU1AHQ6</accession>
<evidence type="ECO:0000256" key="11">
    <source>
        <dbReference type="ARBA" id="ARBA00023136"/>
    </source>
</evidence>
<comment type="caution">
    <text evidence="19">The sequence shown here is derived from an EMBL/GenBank/DDBJ whole genome shotgun (WGS) entry which is preliminary data.</text>
</comment>
<keyword evidence="6 14" id="KW-0812">Transmembrane</keyword>
<dbReference type="InterPro" id="IPR010105">
    <property type="entry name" value="TonB_sidphr_rcpt"/>
</dbReference>
<evidence type="ECO:0000256" key="12">
    <source>
        <dbReference type="ARBA" id="ARBA00023170"/>
    </source>
</evidence>
<evidence type="ECO:0000313" key="19">
    <source>
        <dbReference type="EMBL" id="MDQ8194349.1"/>
    </source>
</evidence>
<evidence type="ECO:0000259" key="18">
    <source>
        <dbReference type="Pfam" id="PF07715"/>
    </source>
</evidence>
<dbReference type="EMBL" id="JARXIC010000010">
    <property type="protein sequence ID" value="MDQ8194349.1"/>
    <property type="molecule type" value="Genomic_DNA"/>
</dbReference>
<dbReference type="InterPro" id="IPR010917">
    <property type="entry name" value="TonB_rcpt_CS"/>
</dbReference>
<proteinExistence type="inferred from homology"/>
<dbReference type="NCBIfam" id="TIGR01783">
    <property type="entry name" value="TonB-siderophor"/>
    <property type="match status" value="1"/>
</dbReference>
<organism evidence="19 20">
    <name type="scientific">Thalassobacterium sedimentorum</name>
    <dbReference type="NCBI Taxonomy" id="3041258"/>
    <lineage>
        <taxon>Bacteria</taxon>
        <taxon>Pseudomonadati</taxon>
        <taxon>Verrucomicrobiota</taxon>
        <taxon>Opitutia</taxon>
        <taxon>Puniceicoccales</taxon>
        <taxon>Coraliomargaritaceae</taxon>
        <taxon>Thalassobacterium</taxon>
    </lineage>
</organism>
<dbReference type="PROSITE" id="PS52016">
    <property type="entry name" value="TONB_DEPENDENT_REC_3"/>
    <property type="match status" value="1"/>
</dbReference>
<dbReference type="InterPro" id="IPR036942">
    <property type="entry name" value="Beta-barrel_TonB_sf"/>
</dbReference>
<reference evidence="19 20" key="1">
    <citation type="submission" date="2023-04" db="EMBL/GenBank/DDBJ databases">
        <title>A novel bacteria isolated from coastal sediment.</title>
        <authorList>
            <person name="Liu X.-J."/>
            <person name="Du Z.-J."/>
        </authorList>
    </citation>
    <scope>NUCLEOTIDE SEQUENCE [LARGE SCALE GENOMIC DNA]</scope>
    <source>
        <strain evidence="19 20">SDUM461004</strain>
    </source>
</reference>
<dbReference type="PANTHER" id="PTHR32552:SF82">
    <property type="entry name" value="FCUA PROTEIN"/>
    <property type="match status" value="1"/>
</dbReference>
<evidence type="ECO:0000256" key="14">
    <source>
        <dbReference type="PROSITE-ProRule" id="PRU01360"/>
    </source>
</evidence>
<evidence type="ECO:0000256" key="8">
    <source>
        <dbReference type="ARBA" id="ARBA00023004"/>
    </source>
</evidence>
<comment type="subcellular location">
    <subcellularLocation>
        <location evidence="1 14">Cell outer membrane</location>
        <topology evidence="1 14">Multi-pass membrane protein</topology>
    </subcellularLocation>
</comment>
<evidence type="ECO:0000256" key="10">
    <source>
        <dbReference type="ARBA" id="ARBA00023077"/>
    </source>
</evidence>